<dbReference type="PROSITE" id="PS50109">
    <property type="entry name" value="HIS_KIN"/>
    <property type="match status" value="1"/>
</dbReference>
<evidence type="ECO:0000256" key="11">
    <source>
        <dbReference type="ARBA" id="ARBA00022989"/>
    </source>
</evidence>
<dbReference type="PANTHER" id="PTHR45436:SF5">
    <property type="entry name" value="SENSOR HISTIDINE KINASE TRCS"/>
    <property type="match status" value="1"/>
</dbReference>
<keyword evidence="7 15" id="KW-0812">Transmembrane</keyword>
<dbReference type="EMBL" id="JACHXW010000001">
    <property type="protein sequence ID" value="MBB3150296.1"/>
    <property type="molecule type" value="Genomic_DNA"/>
</dbReference>
<dbReference type="Gene3D" id="3.30.565.10">
    <property type="entry name" value="Histidine kinase-like ATPase, C-terminal domain"/>
    <property type="match status" value="1"/>
</dbReference>
<evidence type="ECO:0000256" key="10">
    <source>
        <dbReference type="ARBA" id="ARBA00022840"/>
    </source>
</evidence>
<feature type="transmembrane region" description="Helical" evidence="15">
    <location>
        <begin position="202"/>
        <end position="223"/>
    </location>
</feature>
<dbReference type="InterPro" id="IPR036890">
    <property type="entry name" value="HATPase_C_sf"/>
</dbReference>
<dbReference type="InterPro" id="IPR004358">
    <property type="entry name" value="Sig_transdc_His_kin-like_C"/>
</dbReference>
<comment type="catalytic activity">
    <reaction evidence="1">
        <text>ATP + protein L-histidine = ADP + protein N-phospho-L-histidine.</text>
        <dbReference type="EC" id="2.7.13.3"/>
    </reaction>
</comment>
<dbReference type="SMART" id="SM00304">
    <property type="entry name" value="HAMP"/>
    <property type="match status" value="1"/>
</dbReference>
<dbReference type="PANTHER" id="PTHR45436">
    <property type="entry name" value="SENSOR HISTIDINE KINASE YKOH"/>
    <property type="match status" value="1"/>
</dbReference>
<comment type="caution">
    <text evidence="18">The sequence shown here is derived from an EMBL/GenBank/DDBJ whole genome shotgun (WGS) entry which is preliminary data.</text>
</comment>
<keyword evidence="4" id="KW-1003">Cell membrane</keyword>
<dbReference type="GO" id="GO:0005886">
    <property type="term" value="C:plasma membrane"/>
    <property type="evidence" value="ECO:0007669"/>
    <property type="project" value="UniProtKB-SubCell"/>
</dbReference>
<dbReference type="CDD" id="cd00075">
    <property type="entry name" value="HATPase"/>
    <property type="match status" value="1"/>
</dbReference>
<keyword evidence="12" id="KW-0902">Two-component regulatory system</keyword>
<evidence type="ECO:0000256" key="7">
    <source>
        <dbReference type="ARBA" id="ARBA00022692"/>
    </source>
</evidence>
<sequence length="526" mass="58432">MNEEKKLTLKWLFSPRSLRNQLLYRSLLIIAALFMLIGILQYIIMKDFVYKNKAEALNAQVMSMPMDWFSDGNAPDLGDRSGNRSNQSEATAPADRPTKERRDSPLFYQPGLSILFIDKEGTVTEISKETNGSAPILPTGDYAQITKQLEKREKLDYQILDNAAGIEQLVVYRLAGPPNKAEGLVQVSTETDSLTQLLMTQLAIFAGLSVLALAAGLALYLPLLRRTLTPLSRVVIAAQQTDVGSLTTRIPESQGQEEIDRLSDAFNGMLKRLEISFQTERKTTEKMRRFIADASHELRTPLTSIHGFLEVLLRGAAANPEQLNRALNSMQLESKRINRLVEDLLALAKLDQAPQLQLTDTSLDKLLQEMEPQLQLLGGSRTVTLELASSVKGRFHADQMKQVILNVFLNAVQHTDEESGTISIQLLEQNHKAVIRITDNGVGIAESHLPHSFERFYRSESSRTRKNGGAGLGLAITQSIVNAHGGVIEVTSQQGEGTCFQIVLPLNLLYVVGYPWSDKMPPDIRT</sequence>
<dbReference type="Proteomes" id="UP000518605">
    <property type="component" value="Unassembled WGS sequence"/>
</dbReference>
<dbReference type="PROSITE" id="PS50885">
    <property type="entry name" value="HAMP"/>
    <property type="match status" value="1"/>
</dbReference>
<protein>
    <recommendedName>
        <fullName evidence="3">histidine kinase</fullName>
        <ecNumber evidence="3">2.7.13.3</ecNumber>
    </recommendedName>
</protein>
<evidence type="ECO:0000256" key="2">
    <source>
        <dbReference type="ARBA" id="ARBA00004651"/>
    </source>
</evidence>
<dbReference type="InterPro" id="IPR003661">
    <property type="entry name" value="HisK_dim/P_dom"/>
</dbReference>
<dbReference type="EC" id="2.7.13.3" evidence="3"/>
<dbReference type="CDD" id="cd06225">
    <property type="entry name" value="HAMP"/>
    <property type="match status" value="1"/>
</dbReference>
<dbReference type="FunFam" id="3.30.565.10:FF:000006">
    <property type="entry name" value="Sensor histidine kinase WalK"/>
    <property type="match status" value="1"/>
</dbReference>
<dbReference type="Pfam" id="PF00512">
    <property type="entry name" value="HisKA"/>
    <property type="match status" value="1"/>
</dbReference>
<dbReference type="InterPro" id="IPR003594">
    <property type="entry name" value="HATPase_dom"/>
</dbReference>
<feature type="transmembrane region" description="Helical" evidence="15">
    <location>
        <begin position="22"/>
        <end position="44"/>
    </location>
</feature>
<dbReference type="SUPFAM" id="SSF55874">
    <property type="entry name" value="ATPase domain of HSP90 chaperone/DNA topoisomerase II/histidine kinase"/>
    <property type="match status" value="1"/>
</dbReference>
<evidence type="ECO:0000259" key="16">
    <source>
        <dbReference type="PROSITE" id="PS50109"/>
    </source>
</evidence>
<feature type="region of interest" description="Disordered" evidence="14">
    <location>
        <begin position="73"/>
        <end position="105"/>
    </location>
</feature>
<dbReference type="PRINTS" id="PR00344">
    <property type="entry name" value="BCTRLSENSOR"/>
</dbReference>
<feature type="domain" description="Histidine kinase" evidence="16">
    <location>
        <begin position="293"/>
        <end position="508"/>
    </location>
</feature>
<dbReference type="InterPro" id="IPR005467">
    <property type="entry name" value="His_kinase_dom"/>
</dbReference>
<evidence type="ECO:0000256" key="3">
    <source>
        <dbReference type="ARBA" id="ARBA00012438"/>
    </source>
</evidence>
<evidence type="ECO:0000256" key="15">
    <source>
        <dbReference type="SAM" id="Phobius"/>
    </source>
</evidence>
<dbReference type="SUPFAM" id="SSF47384">
    <property type="entry name" value="Homodimeric domain of signal transducing histidine kinase"/>
    <property type="match status" value="1"/>
</dbReference>
<evidence type="ECO:0000256" key="12">
    <source>
        <dbReference type="ARBA" id="ARBA00023012"/>
    </source>
</evidence>
<dbReference type="Pfam" id="PF02518">
    <property type="entry name" value="HATPase_c"/>
    <property type="match status" value="1"/>
</dbReference>
<comment type="subcellular location">
    <subcellularLocation>
        <location evidence="2">Cell membrane</location>
        <topology evidence="2">Multi-pass membrane protein</topology>
    </subcellularLocation>
</comment>
<evidence type="ECO:0000256" key="4">
    <source>
        <dbReference type="ARBA" id="ARBA00022475"/>
    </source>
</evidence>
<evidence type="ECO:0000313" key="19">
    <source>
        <dbReference type="Proteomes" id="UP000518605"/>
    </source>
</evidence>
<reference evidence="18 19" key="1">
    <citation type="submission" date="2020-08" db="EMBL/GenBank/DDBJ databases">
        <title>Genomic Encyclopedia of Type Strains, Phase III (KMG-III): the genomes of soil and plant-associated and newly described type strains.</title>
        <authorList>
            <person name="Whitman W."/>
        </authorList>
    </citation>
    <scope>NUCLEOTIDE SEQUENCE [LARGE SCALE GENOMIC DNA]</scope>
    <source>
        <strain evidence="18 19">CECT 8234</strain>
    </source>
</reference>
<keyword evidence="10" id="KW-0067">ATP-binding</keyword>
<evidence type="ECO:0000256" key="14">
    <source>
        <dbReference type="SAM" id="MobiDB-lite"/>
    </source>
</evidence>
<dbReference type="Pfam" id="PF00672">
    <property type="entry name" value="HAMP"/>
    <property type="match status" value="1"/>
</dbReference>
<dbReference type="RefSeq" id="WP_183557950.1">
    <property type="nucleotide sequence ID" value="NZ_CBCSLB010000001.1"/>
</dbReference>
<gene>
    <name evidence="18" type="ORF">FHS16_000328</name>
</gene>
<evidence type="ECO:0000256" key="5">
    <source>
        <dbReference type="ARBA" id="ARBA00022553"/>
    </source>
</evidence>
<evidence type="ECO:0000259" key="17">
    <source>
        <dbReference type="PROSITE" id="PS50885"/>
    </source>
</evidence>
<dbReference type="SUPFAM" id="SSF158472">
    <property type="entry name" value="HAMP domain-like"/>
    <property type="match status" value="1"/>
</dbReference>
<accession>A0A7W5G866</accession>
<dbReference type="FunFam" id="1.10.287.130:FF:000001">
    <property type="entry name" value="Two-component sensor histidine kinase"/>
    <property type="match status" value="1"/>
</dbReference>
<evidence type="ECO:0000256" key="8">
    <source>
        <dbReference type="ARBA" id="ARBA00022741"/>
    </source>
</evidence>
<evidence type="ECO:0000313" key="18">
    <source>
        <dbReference type="EMBL" id="MBB3150296.1"/>
    </source>
</evidence>
<keyword evidence="5" id="KW-0597">Phosphoprotein</keyword>
<dbReference type="CDD" id="cd00082">
    <property type="entry name" value="HisKA"/>
    <property type="match status" value="1"/>
</dbReference>
<organism evidence="18 19">
    <name type="scientific">Paenibacillus endophyticus</name>
    <dbReference type="NCBI Taxonomy" id="1294268"/>
    <lineage>
        <taxon>Bacteria</taxon>
        <taxon>Bacillati</taxon>
        <taxon>Bacillota</taxon>
        <taxon>Bacilli</taxon>
        <taxon>Bacillales</taxon>
        <taxon>Paenibacillaceae</taxon>
        <taxon>Paenibacillus</taxon>
    </lineage>
</organism>
<proteinExistence type="predicted"/>
<evidence type="ECO:0000256" key="13">
    <source>
        <dbReference type="ARBA" id="ARBA00023136"/>
    </source>
</evidence>
<dbReference type="InterPro" id="IPR003660">
    <property type="entry name" value="HAMP_dom"/>
</dbReference>
<keyword evidence="9 18" id="KW-0418">Kinase</keyword>
<dbReference type="SMART" id="SM00388">
    <property type="entry name" value="HisKA"/>
    <property type="match status" value="1"/>
</dbReference>
<feature type="domain" description="HAMP" evidence="17">
    <location>
        <begin position="225"/>
        <end position="278"/>
    </location>
</feature>
<dbReference type="InterPro" id="IPR050428">
    <property type="entry name" value="TCS_sensor_his_kinase"/>
</dbReference>
<keyword evidence="19" id="KW-1185">Reference proteome</keyword>
<evidence type="ECO:0000256" key="9">
    <source>
        <dbReference type="ARBA" id="ARBA00022777"/>
    </source>
</evidence>
<dbReference type="Gene3D" id="1.10.287.130">
    <property type="match status" value="1"/>
</dbReference>
<name>A0A7W5G866_9BACL</name>
<dbReference type="GO" id="GO:0005524">
    <property type="term" value="F:ATP binding"/>
    <property type="evidence" value="ECO:0007669"/>
    <property type="project" value="UniProtKB-KW"/>
</dbReference>
<evidence type="ECO:0000256" key="1">
    <source>
        <dbReference type="ARBA" id="ARBA00000085"/>
    </source>
</evidence>
<dbReference type="Gene3D" id="6.10.340.10">
    <property type="match status" value="1"/>
</dbReference>
<keyword evidence="11 15" id="KW-1133">Transmembrane helix</keyword>
<keyword evidence="13 15" id="KW-0472">Membrane</keyword>
<evidence type="ECO:0000256" key="6">
    <source>
        <dbReference type="ARBA" id="ARBA00022679"/>
    </source>
</evidence>
<dbReference type="AlphaFoldDB" id="A0A7W5G866"/>
<dbReference type="SMART" id="SM00387">
    <property type="entry name" value="HATPase_c"/>
    <property type="match status" value="1"/>
</dbReference>
<keyword evidence="8" id="KW-0547">Nucleotide-binding</keyword>
<dbReference type="InterPro" id="IPR036097">
    <property type="entry name" value="HisK_dim/P_sf"/>
</dbReference>
<dbReference type="GO" id="GO:0000155">
    <property type="term" value="F:phosphorelay sensor kinase activity"/>
    <property type="evidence" value="ECO:0007669"/>
    <property type="project" value="InterPro"/>
</dbReference>
<keyword evidence="6 18" id="KW-0808">Transferase</keyword>